<dbReference type="InterPro" id="IPR036389">
    <property type="entry name" value="RNase_III_sf"/>
</dbReference>
<dbReference type="SUPFAM" id="SSF54768">
    <property type="entry name" value="dsRNA-binding domain-like"/>
    <property type="match status" value="1"/>
</dbReference>
<evidence type="ECO:0000256" key="5">
    <source>
        <dbReference type="ARBA" id="ARBA00022884"/>
    </source>
</evidence>
<dbReference type="HAMAP" id="MF_00104">
    <property type="entry name" value="RNase_III"/>
    <property type="match status" value="1"/>
</dbReference>
<organism evidence="8">
    <name type="scientific">viral metagenome</name>
    <dbReference type="NCBI Taxonomy" id="1070528"/>
    <lineage>
        <taxon>unclassified sequences</taxon>
        <taxon>metagenomes</taxon>
        <taxon>organismal metagenomes</taxon>
    </lineage>
</organism>
<dbReference type="Gene3D" id="1.10.1520.10">
    <property type="entry name" value="Ribonuclease III domain"/>
    <property type="match status" value="1"/>
</dbReference>
<dbReference type="CDD" id="cd00048">
    <property type="entry name" value="DSRM_SF"/>
    <property type="match status" value="1"/>
</dbReference>
<dbReference type="SUPFAM" id="SSF69065">
    <property type="entry name" value="RNase III domain-like"/>
    <property type="match status" value="1"/>
</dbReference>
<keyword evidence="3" id="KW-0255">Endonuclease</keyword>
<dbReference type="Pfam" id="PF00636">
    <property type="entry name" value="Ribonuclease_3"/>
    <property type="match status" value="1"/>
</dbReference>
<dbReference type="InterPro" id="IPR014720">
    <property type="entry name" value="dsRBD_dom"/>
</dbReference>
<dbReference type="AlphaFoldDB" id="A0A6C0I975"/>
<evidence type="ECO:0008006" key="9">
    <source>
        <dbReference type="Google" id="ProtNLM"/>
    </source>
</evidence>
<comment type="similarity">
    <text evidence="1">Belongs to the ribonuclease III family.</text>
</comment>
<sequence>MKRIQGIHNKTKDIEITNQPYNNKNVLLQSDDLTEIFNNNGLSNIQFKNIDLYRVAFVHKSYCTMKNIDFDKSNINCPSDCLPLQDMSYERLEFLGDALIGMIVANYLYSRFPDQNEGFLSKIRTKIVNGRMLGYLSDKIGFPKFAIISKQVEESGGRNNFKIMEDIFEAFIGALFLDFQTESDKVMLPNSINISPFTGAGYFIVESFIIYIIENYIDFCELIRIKNNYKDMLVSYMMHNLQDIPKFYEVKILIKDNIRIFTYCIKDRNNAIIATSTGNNKKEAENNAAKEALIYYNIDICEYNSNI</sequence>
<feature type="domain" description="RNase III" evidence="7">
    <location>
        <begin position="33"/>
        <end position="180"/>
    </location>
</feature>
<evidence type="ECO:0000256" key="1">
    <source>
        <dbReference type="ARBA" id="ARBA00010183"/>
    </source>
</evidence>
<dbReference type="GO" id="GO:0004525">
    <property type="term" value="F:ribonuclease III activity"/>
    <property type="evidence" value="ECO:0007669"/>
    <property type="project" value="InterPro"/>
</dbReference>
<protein>
    <recommendedName>
        <fullName evidence="9">RNase III domain-containing protein</fullName>
    </recommendedName>
</protein>
<dbReference type="Gene3D" id="3.30.160.20">
    <property type="match status" value="1"/>
</dbReference>
<dbReference type="PROSITE" id="PS50142">
    <property type="entry name" value="RNASE_3_2"/>
    <property type="match status" value="1"/>
</dbReference>
<dbReference type="InterPro" id="IPR011907">
    <property type="entry name" value="RNase_III"/>
</dbReference>
<dbReference type="SMART" id="SM00535">
    <property type="entry name" value="RIBOc"/>
    <property type="match status" value="1"/>
</dbReference>
<dbReference type="GO" id="GO:0003725">
    <property type="term" value="F:double-stranded RNA binding"/>
    <property type="evidence" value="ECO:0007669"/>
    <property type="project" value="TreeGrafter"/>
</dbReference>
<dbReference type="PANTHER" id="PTHR11207">
    <property type="entry name" value="RIBONUCLEASE III"/>
    <property type="match status" value="1"/>
</dbReference>
<dbReference type="GO" id="GO:0010468">
    <property type="term" value="P:regulation of gene expression"/>
    <property type="evidence" value="ECO:0007669"/>
    <property type="project" value="TreeGrafter"/>
</dbReference>
<dbReference type="PROSITE" id="PS50137">
    <property type="entry name" value="DS_RBD"/>
    <property type="match status" value="1"/>
</dbReference>
<dbReference type="PANTHER" id="PTHR11207:SF0">
    <property type="entry name" value="RIBONUCLEASE 3"/>
    <property type="match status" value="1"/>
</dbReference>
<keyword evidence="2" id="KW-0540">Nuclease</keyword>
<keyword evidence="5" id="KW-0694">RNA-binding</keyword>
<dbReference type="EMBL" id="MN740143">
    <property type="protein sequence ID" value="QHT89588.1"/>
    <property type="molecule type" value="Genomic_DNA"/>
</dbReference>
<evidence type="ECO:0000256" key="4">
    <source>
        <dbReference type="ARBA" id="ARBA00022801"/>
    </source>
</evidence>
<keyword evidence="4" id="KW-0378">Hydrolase</keyword>
<dbReference type="Pfam" id="PF00035">
    <property type="entry name" value="dsrm"/>
    <property type="match status" value="1"/>
</dbReference>
<accession>A0A6C0I975</accession>
<dbReference type="CDD" id="cd00593">
    <property type="entry name" value="RIBOc"/>
    <property type="match status" value="1"/>
</dbReference>
<proteinExistence type="inferred from homology"/>
<name>A0A6C0I975_9ZZZZ</name>
<dbReference type="PROSITE" id="PS00517">
    <property type="entry name" value="RNASE_3_1"/>
    <property type="match status" value="1"/>
</dbReference>
<evidence type="ECO:0000259" key="7">
    <source>
        <dbReference type="PROSITE" id="PS50142"/>
    </source>
</evidence>
<dbReference type="GO" id="GO:0006364">
    <property type="term" value="P:rRNA processing"/>
    <property type="evidence" value="ECO:0007669"/>
    <property type="project" value="InterPro"/>
</dbReference>
<evidence type="ECO:0000256" key="3">
    <source>
        <dbReference type="ARBA" id="ARBA00022759"/>
    </source>
</evidence>
<dbReference type="InterPro" id="IPR000999">
    <property type="entry name" value="RNase_III_dom"/>
</dbReference>
<evidence type="ECO:0000259" key="6">
    <source>
        <dbReference type="PROSITE" id="PS50137"/>
    </source>
</evidence>
<evidence type="ECO:0000313" key="8">
    <source>
        <dbReference type="EMBL" id="QHT89588.1"/>
    </source>
</evidence>
<reference evidence="8" key="1">
    <citation type="journal article" date="2020" name="Nature">
        <title>Giant virus diversity and host interactions through global metagenomics.</title>
        <authorList>
            <person name="Schulz F."/>
            <person name="Roux S."/>
            <person name="Paez-Espino D."/>
            <person name="Jungbluth S."/>
            <person name="Walsh D.A."/>
            <person name="Denef V.J."/>
            <person name="McMahon K.D."/>
            <person name="Konstantinidis K.T."/>
            <person name="Eloe-Fadrosh E.A."/>
            <person name="Kyrpides N.C."/>
            <person name="Woyke T."/>
        </authorList>
    </citation>
    <scope>NUCLEOTIDE SEQUENCE</scope>
    <source>
        <strain evidence="8">GVMAG-M-3300023184-60</strain>
    </source>
</reference>
<evidence type="ECO:0000256" key="2">
    <source>
        <dbReference type="ARBA" id="ARBA00022722"/>
    </source>
</evidence>
<feature type="domain" description="DRBM" evidence="6">
    <location>
        <begin position="228"/>
        <end position="298"/>
    </location>
</feature>